<sequence>MCSSNPALCPCVLPAPARVLLHPPSGGRCLGRRQPRAGVPCICRALRRCAPLAQRCVPTFFQPRPLHPPSGGRCPCRRLPLTGVLVHLLCTAVMWSSGSDDIL</sequence>
<dbReference type="AlphaFoldDB" id="B4FM50"/>
<evidence type="ECO:0000313" key="1">
    <source>
        <dbReference type="EMBL" id="ACF83193.1"/>
    </source>
</evidence>
<protein>
    <submittedName>
        <fullName evidence="1">Uncharacterized protein</fullName>
    </submittedName>
</protein>
<proteinExistence type="evidence at transcript level"/>
<reference evidence="1" key="1">
    <citation type="journal article" date="2009" name="PLoS Genet.">
        <title>Sequencing, mapping, and analysis of 27,455 maize full-length cDNAs.</title>
        <authorList>
            <person name="Soderlund C."/>
            <person name="Descour A."/>
            <person name="Kudrna D."/>
            <person name="Bomhoff M."/>
            <person name="Boyd L."/>
            <person name="Currie J."/>
            <person name="Angelova A."/>
            <person name="Collura K."/>
            <person name="Wissotski M."/>
            <person name="Ashley E."/>
            <person name="Morrow D."/>
            <person name="Fernandes J."/>
            <person name="Walbot V."/>
            <person name="Yu Y."/>
        </authorList>
    </citation>
    <scope>NUCLEOTIDE SEQUENCE</scope>
    <source>
        <strain evidence="1">B73</strain>
    </source>
</reference>
<accession>B4FM50</accession>
<name>B4FM50_MAIZE</name>
<organism evidence="1">
    <name type="scientific">Zea mays</name>
    <name type="common">Maize</name>
    <dbReference type="NCBI Taxonomy" id="4577"/>
    <lineage>
        <taxon>Eukaryota</taxon>
        <taxon>Viridiplantae</taxon>
        <taxon>Streptophyta</taxon>
        <taxon>Embryophyta</taxon>
        <taxon>Tracheophyta</taxon>
        <taxon>Spermatophyta</taxon>
        <taxon>Magnoliopsida</taxon>
        <taxon>Liliopsida</taxon>
        <taxon>Poales</taxon>
        <taxon>Poaceae</taxon>
        <taxon>PACMAD clade</taxon>
        <taxon>Panicoideae</taxon>
        <taxon>Andropogonodae</taxon>
        <taxon>Andropogoneae</taxon>
        <taxon>Tripsacinae</taxon>
        <taxon>Zea</taxon>
    </lineage>
</organism>
<dbReference type="EMBL" id="BT038188">
    <property type="protein sequence ID" value="ACF83193.1"/>
    <property type="molecule type" value="mRNA"/>
</dbReference>
<dbReference type="HOGENOM" id="CLU_2267665_0_0_1"/>